<feature type="transmembrane region" description="Helical" evidence="1">
    <location>
        <begin position="86"/>
        <end position="110"/>
    </location>
</feature>
<evidence type="ECO:0000256" key="1">
    <source>
        <dbReference type="SAM" id="Phobius"/>
    </source>
</evidence>
<dbReference type="EMBL" id="JAGSOV010000035">
    <property type="protein sequence ID" value="MCO1656587.1"/>
    <property type="molecule type" value="Genomic_DNA"/>
</dbReference>
<name>A0ABT1A0S0_9PSEU</name>
<dbReference type="Pfam" id="PF13687">
    <property type="entry name" value="DUF4153"/>
    <property type="match status" value="1"/>
</dbReference>
<feature type="transmembrane region" description="Helical" evidence="1">
    <location>
        <begin position="48"/>
        <end position="74"/>
    </location>
</feature>
<dbReference type="InterPro" id="IPR025291">
    <property type="entry name" value="DUF4153"/>
</dbReference>
<feature type="transmembrane region" description="Helical" evidence="1">
    <location>
        <begin position="165"/>
        <end position="187"/>
    </location>
</feature>
<evidence type="ECO:0000313" key="3">
    <source>
        <dbReference type="Proteomes" id="UP001165283"/>
    </source>
</evidence>
<keyword evidence="1" id="KW-0812">Transmembrane</keyword>
<reference evidence="2" key="1">
    <citation type="submission" date="2021-04" db="EMBL/GenBank/DDBJ databases">
        <title>Pseudonocardia sp. nov., isolated from sandy soil of mangrove forest.</title>
        <authorList>
            <person name="Zan Z."/>
            <person name="Huang R."/>
            <person name="Liu W."/>
        </authorList>
    </citation>
    <scope>NUCLEOTIDE SEQUENCE</scope>
    <source>
        <strain evidence="2">S2-4</strain>
    </source>
</reference>
<proteinExistence type="predicted"/>
<keyword evidence="1" id="KW-0472">Membrane</keyword>
<sequence>MRIVLSVAVGVVLLLVFGSLLASADAVFAGLVDSLLPTADEDAVGSAVVLFVVGAALVAGTALVLAAPPVLTLTVPQPTRLRTLDWAVPVGLVVALFAVFVGVQFAALFGSDEYVQATTGLTFAEYARSGFWQLLAVSALALGVILAGIRWAPAASAVDRSTKRLLLGAMAVLCLVIVASALRRMWLYQQAYGFTVLRLLVGACELWLGLAFLLALLAVLRLRPTGTVRPMVATAVGALLLLAVLDPERLVAQQNATRFAVTGDLDSEYLSRLSADAVPALLELPDSPVRTCILATIAARSAPDPDEDWRSANLSRAAAQGAVGHLAGLTDRTGGGDPLFGGGGRYPGLDEPACSLS</sequence>
<gene>
    <name evidence="2" type="ORF">KDL28_16135</name>
</gene>
<organism evidence="2 3">
    <name type="scientific">Pseudonocardia humida</name>
    <dbReference type="NCBI Taxonomy" id="2800819"/>
    <lineage>
        <taxon>Bacteria</taxon>
        <taxon>Bacillati</taxon>
        <taxon>Actinomycetota</taxon>
        <taxon>Actinomycetes</taxon>
        <taxon>Pseudonocardiales</taxon>
        <taxon>Pseudonocardiaceae</taxon>
        <taxon>Pseudonocardia</taxon>
    </lineage>
</organism>
<accession>A0ABT1A0S0</accession>
<keyword evidence="3" id="KW-1185">Reference proteome</keyword>
<protein>
    <submittedName>
        <fullName evidence="2">DUF4173 domain-containing protein</fullName>
    </submittedName>
</protein>
<keyword evidence="1" id="KW-1133">Transmembrane helix</keyword>
<feature type="transmembrane region" description="Helical" evidence="1">
    <location>
        <begin position="130"/>
        <end position="153"/>
    </location>
</feature>
<comment type="caution">
    <text evidence="2">The sequence shown here is derived from an EMBL/GenBank/DDBJ whole genome shotgun (WGS) entry which is preliminary data.</text>
</comment>
<evidence type="ECO:0000313" key="2">
    <source>
        <dbReference type="EMBL" id="MCO1656587.1"/>
    </source>
</evidence>
<feature type="transmembrane region" description="Helical" evidence="1">
    <location>
        <begin position="199"/>
        <end position="220"/>
    </location>
</feature>
<dbReference type="Proteomes" id="UP001165283">
    <property type="component" value="Unassembled WGS sequence"/>
</dbReference>